<evidence type="ECO:0000256" key="4">
    <source>
        <dbReference type="ARBA" id="ARBA00023465"/>
    </source>
</evidence>
<dbReference type="RefSeq" id="WP_369601962.1">
    <property type="nucleotide sequence ID" value="NZ_CP154858.1"/>
</dbReference>
<sequence length="176" mass="19420">MSACTSRSEATLSALDLELIRVTQQGLPLTEQPFAEAARTLGISEDEVCARLARMQDAGVVRRIALVPNHYKLGYTANGMSVWDVEDAALPALAARIAALPGVSHCYRRPRHLPDWPYNLFAMLHGRTREEVLEQKKEIELLLGDACRQSDILFSTRILKKTGFRLAAKGGAKCSD</sequence>
<keyword evidence="1" id="KW-0456">Lyase</keyword>
<accession>A0AB39UYV3</accession>
<reference evidence="10" key="1">
    <citation type="submission" date="2024-05" db="EMBL/GenBank/DDBJ databases">
        <title>Genome sequencing of novel strain.</title>
        <authorList>
            <person name="Ganbat D."/>
            <person name="Ganbat S."/>
            <person name="Lee S.-J."/>
        </authorList>
    </citation>
    <scope>NUCLEOTIDE SEQUENCE</scope>
    <source>
        <strain evidence="10">SMD15-11</strain>
    </source>
</reference>
<dbReference type="EC" id="4.1.1.111" evidence="5"/>
<evidence type="ECO:0000256" key="1">
    <source>
        <dbReference type="ARBA" id="ARBA00023239"/>
    </source>
</evidence>
<evidence type="ECO:0000256" key="7">
    <source>
        <dbReference type="ARBA" id="ARBA00048470"/>
    </source>
</evidence>
<dbReference type="InterPro" id="IPR040523">
    <property type="entry name" value="AsnC_trans_reg2"/>
</dbReference>
<evidence type="ECO:0000259" key="8">
    <source>
        <dbReference type="Pfam" id="PF17805"/>
    </source>
</evidence>
<dbReference type="EMBL" id="CP154858">
    <property type="protein sequence ID" value="XDT72961.1"/>
    <property type="molecule type" value="Genomic_DNA"/>
</dbReference>
<name>A0AB39UYV3_9GAMM</name>
<dbReference type="PANTHER" id="PTHR43413">
    <property type="entry name" value="TRANSCRIPTIONAL REGULATOR, ASNC FAMILY"/>
    <property type="match status" value="1"/>
</dbReference>
<comment type="pathway">
    <text evidence="2">Porphyrin-containing compound metabolism.</text>
</comment>
<comment type="similarity">
    <text evidence="3">Belongs to the Ahb/Nir family.</text>
</comment>
<comment type="catalytic activity">
    <reaction evidence="7">
        <text>siroheme + 2 H(+) = 12,18-didecarboxysiroheme + 2 CO2</text>
        <dbReference type="Rhea" id="RHEA:19093"/>
        <dbReference type="ChEBI" id="CHEBI:15378"/>
        <dbReference type="ChEBI" id="CHEBI:16526"/>
        <dbReference type="ChEBI" id="CHEBI:60052"/>
        <dbReference type="ChEBI" id="CHEBI:140497"/>
        <dbReference type="EC" id="4.1.1.111"/>
    </reaction>
</comment>
<dbReference type="InterPro" id="IPR050684">
    <property type="entry name" value="HTH-Siroheme_Decarb"/>
</dbReference>
<organism evidence="10">
    <name type="scientific">Thermohahella caldifontis</name>
    <dbReference type="NCBI Taxonomy" id="3142973"/>
    <lineage>
        <taxon>Bacteria</taxon>
        <taxon>Pseudomonadati</taxon>
        <taxon>Pseudomonadota</taxon>
        <taxon>Gammaproteobacteria</taxon>
        <taxon>Oceanospirillales</taxon>
        <taxon>Hahellaceae</taxon>
        <taxon>Thermohahella</taxon>
    </lineage>
</organism>
<evidence type="ECO:0000259" key="9">
    <source>
        <dbReference type="Pfam" id="PF22451"/>
    </source>
</evidence>
<evidence type="ECO:0000256" key="3">
    <source>
        <dbReference type="ARBA" id="ARBA00023457"/>
    </source>
</evidence>
<dbReference type="AlphaFoldDB" id="A0AB39UYV3"/>
<evidence type="ECO:0000256" key="5">
    <source>
        <dbReference type="ARBA" id="ARBA00023471"/>
    </source>
</evidence>
<protein>
    <recommendedName>
        <fullName evidence="5">siroheme decarboxylase</fullName>
        <ecNumber evidence="5">4.1.1.111</ecNumber>
    </recommendedName>
</protein>
<dbReference type="KEGG" id="tcd:AAIA72_02965"/>
<dbReference type="PANTHER" id="PTHR43413:SF1">
    <property type="entry name" value="SIROHEME DECARBOXYLASE NIRL SUBUNIT"/>
    <property type="match status" value="1"/>
</dbReference>
<evidence type="ECO:0000313" key="10">
    <source>
        <dbReference type="EMBL" id="XDT72961.1"/>
    </source>
</evidence>
<comment type="subunit">
    <text evidence="4">Probably forms a complex composed of NirD, NirL, NirG and NirH. All proteins are required for the total conversion of siroheme to didecarboxysiroheme.</text>
</comment>
<dbReference type="InterPro" id="IPR053953">
    <property type="entry name" value="NirdL-like_HTH"/>
</dbReference>
<dbReference type="InterPro" id="IPR036390">
    <property type="entry name" value="WH_DNA-bd_sf"/>
</dbReference>
<evidence type="ECO:0000256" key="2">
    <source>
        <dbReference type="ARBA" id="ARBA00023444"/>
    </source>
</evidence>
<evidence type="ECO:0000256" key="6">
    <source>
        <dbReference type="ARBA" id="ARBA00045291"/>
    </source>
</evidence>
<feature type="domain" description="Siroheme decarboxylase AsnC-like ligand binding" evidence="8">
    <location>
        <begin position="72"/>
        <end position="160"/>
    </location>
</feature>
<feature type="domain" description="Siroheme decarboxylase NirL-like HTH" evidence="9">
    <location>
        <begin position="17"/>
        <end position="62"/>
    </location>
</feature>
<dbReference type="GO" id="GO:0016829">
    <property type="term" value="F:lyase activity"/>
    <property type="evidence" value="ECO:0007669"/>
    <property type="project" value="UniProtKB-KW"/>
</dbReference>
<dbReference type="Gene3D" id="3.30.70.3460">
    <property type="match status" value="1"/>
</dbReference>
<proteinExistence type="inferred from homology"/>
<dbReference type="Pfam" id="PF22451">
    <property type="entry name" value="NirdL-like_HTH"/>
    <property type="match status" value="1"/>
</dbReference>
<gene>
    <name evidence="10" type="ORF">AAIA72_02965</name>
</gene>
<dbReference type="Pfam" id="PF17805">
    <property type="entry name" value="AsnC_trans_reg2"/>
    <property type="match status" value="1"/>
</dbReference>
<comment type="function">
    <text evidence="6">Involved in heme d1 biosynthesis. Catalyzes the decarboxylation of siroheme into didecarboxysiroheme.</text>
</comment>
<dbReference type="SUPFAM" id="SSF46785">
    <property type="entry name" value="Winged helix' DNA-binding domain"/>
    <property type="match status" value="1"/>
</dbReference>